<accession>A0ABU8W9U5</accession>
<dbReference type="Pfam" id="PF01326">
    <property type="entry name" value="PPDK_N"/>
    <property type="match status" value="1"/>
</dbReference>
<reference evidence="2 3" key="1">
    <citation type="submission" date="2024-03" db="EMBL/GenBank/DDBJ databases">
        <title>Novel species of the genus Variovorax.</title>
        <authorList>
            <person name="Liu Q."/>
            <person name="Xin Y.-H."/>
        </authorList>
    </citation>
    <scope>NUCLEOTIDE SEQUENCE [LARGE SCALE GENOMIC DNA]</scope>
    <source>
        <strain evidence="2 3">KACC 18501</strain>
    </source>
</reference>
<evidence type="ECO:0000313" key="2">
    <source>
        <dbReference type="EMBL" id="MEJ8826718.1"/>
    </source>
</evidence>
<evidence type="ECO:0000313" key="3">
    <source>
        <dbReference type="Proteomes" id="UP001363010"/>
    </source>
</evidence>
<organism evidence="2 3">
    <name type="scientific">Variovorax humicola</name>
    <dbReference type="NCBI Taxonomy" id="1769758"/>
    <lineage>
        <taxon>Bacteria</taxon>
        <taxon>Pseudomonadati</taxon>
        <taxon>Pseudomonadota</taxon>
        <taxon>Betaproteobacteria</taxon>
        <taxon>Burkholderiales</taxon>
        <taxon>Comamonadaceae</taxon>
        <taxon>Variovorax</taxon>
    </lineage>
</organism>
<name>A0ABU8W9U5_9BURK</name>
<keyword evidence="3" id="KW-1185">Reference proteome</keyword>
<gene>
    <name evidence="2" type="ORF">WKW80_32715</name>
</gene>
<comment type="caution">
    <text evidence="2">The sequence shown here is derived from an EMBL/GenBank/DDBJ whole genome shotgun (WGS) entry which is preliminary data.</text>
</comment>
<protein>
    <submittedName>
        <fullName evidence="2">PEP/pyruvate-binding domain-containing protein</fullName>
    </submittedName>
</protein>
<sequence length="151" mass="16710">MGLRQARAICRAESRAARLRDPAQIAYRVERGFVTSGSSVGVRDADGALRPRGQRCHVHALPTADSGMWSTSTGAYSLGENIVQGTVDPDEFYVFKPTLKLGHGAVLRRKPGSKQMRWCIRRPKGPKPPATNPRHRTIRRAAASRTPLCWH</sequence>
<dbReference type="Proteomes" id="UP001363010">
    <property type="component" value="Unassembled WGS sequence"/>
</dbReference>
<evidence type="ECO:0000259" key="1">
    <source>
        <dbReference type="Pfam" id="PF01326"/>
    </source>
</evidence>
<dbReference type="SUPFAM" id="SSF56059">
    <property type="entry name" value="Glutathione synthetase ATP-binding domain-like"/>
    <property type="match status" value="1"/>
</dbReference>
<dbReference type="EMBL" id="JBBKZV010000039">
    <property type="protein sequence ID" value="MEJ8826718.1"/>
    <property type="molecule type" value="Genomic_DNA"/>
</dbReference>
<feature type="domain" description="Pyruvate phosphate dikinase AMP/ATP-binding" evidence="1">
    <location>
        <begin position="73"/>
        <end position="121"/>
    </location>
</feature>
<dbReference type="InterPro" id="IPR002192">
    <property type="entry name" value="PPDK_AMP/ATP-bd"/>
</dbReference>
<dbReference type="Gene3D" id="3.30.470.20">
    <property type="entry name" value="ATP-grasp fold, B domain"/>
    <property type="match status" value="1"/>
</dbReference>
<proteinExistence type="predicted"/>